<dbReference type="GO" id="GO:0005634">
    <property type="term" value="C:nucleus"/>
    <property type="evidence" value="ECO:0007669"/>
    <property type="project" value="InterPro"/>
</dbReference>
<evidence type="ECO:0000256" key="2">
    <source>
        <dbReference type="SAM" id="MobiDB-lite"/>
    </source>
</evidence>
<organism evidence="3 4">
    <name type="scientific">Phlebotomus papatasi</name>
    <name type="common">Sandfly</name>
    <dbReference type="NCBI Taxonomy" id="29031"/>
    <lineage>
        <taxon>Eukaryota</taxon>
        <taxon>Metazoa</taxon>
        <taxon>Ecdysozoa</taxon>
        <taxon>Arthropoda</taxon>
        <taxon>Hexapoda</taxon>
        <taxon>Insecta</taxon>
        <taxon>Pterygota</taxon>
        <taxon>Neoptera</taxon>
        <taxon>Endopterygota</taxon>
        <taxon>Diptera</taxon>
        <taxon>Nematocera</taxon>
        <taxon>Psychodoidea</taxon>
        <taxon>Psychodidae</taxon>
        <taxon>Phlebotomus</taxon>
        <taxon>Phlebotomus</taxon>
    </lineage>
</organism>
<evidence type="ECO:0000313" key="3">
    <source>
        <dbReference type="EnsemblMetazoa" id="PPAI002671-PA"/>
    </source>
</evidence>
<reference evidence="3" key="1">
    <citation type="submission" date="2022-08" db="UniProtKB">
        <authorList>
            <consortium name="EnsemblMetazoa"/>
        </authorList>
    </citation>
    <scope>IDENTIFICATION</scope>
    <source>
        <strain evidence="3">Israel</strain>
    </source>
</reference>
<name>A0A1B0D5B4_PHLPP</name>
<comment type="similarity">
    <text evidence="1">Belongs to the round spermatid basic protein 1 family.</text>
</comment>
<sequence length="485" mass="53493">MNEQNNGELVEQPPQYKERQTILPHPIPLDVEMRKYTTPVKRTHDGKPKKSEKKDLERRKSESDGGGGGAGGGSASKKKTEEAKIDMRKLVIEGESGEKHKHKGSSTSHKHHHKDKHRSSEHRHHGSSEKSSSSKHKSSHSKSSDRSSRPDGGGMGSGSGSRRTSNESRESKSSVTSGGGGAGDVEMSVATESQTIPQPPVQPQPPLPNELRDQPPPPPLPPLPPPPPPPQEDPPPVAPEEPLPVPVPVSPKPPTTPAKAKKPLTPATPDLLTSIMASMDSTPGGRKKDAKLNQLRRDGIRYARIQLYDNDIYFLPRNIIHQFRTVTAVTSIAEEEKIHGHFCISQAMPWGELSIVRMDPRLSNDGPILWIRPGEQLIPTAEINKTPLKRQRTRINELRNLQYLPRLSEAREVMFEDRTKAHADHVGHGHDRMTTAAVGVLKAIHCGNPEKQNRITKDVVAFAAQDFPHLVEKLQLDLHEPPISQ</sequence>
<dbReference type="VEuPathDB" id="VectorBase:PPAI002671"/>
<feature type="compositionally biased region" description="Basic residues" evidence="2">
    <location>
        <begin position="99"/>
        <end position="125"/>
    </location>
</feature>
<protein>
    <submittedName>
        <fullName evidence="3">Uncharacterized protein</fullName>
    </submittedName>
</protein>
<dbReference type="EnsemblMetazoa" id="PPAI002671-RA">
    <property type="protein sequence ID" value="PPAI002671-PA"/>
    <property type="gene ID" value="PPAI002671"/>
</dbReference>
<feature type="compositionally biased region" description="Basic and acidic residues" evidence="2">
    <location>
        <begin position="78"/>
        <end position="98"/>
    </location>
</feature>
<evidence type="ECO:0000256" key="1">
    <source>
        <dbReference type="ARBA" id="ARBA00010560"/>
    </source>
</evidence>
<evidence type="ECO:0000313" key="4">
    <source>
        <dbReference type="Proteomes" id="UP000092462"/>
    </source>
</evidence>
<feature type="region of interest" description="Disordered" evidence="2">
    <location>
        <begin position="1"/>
        <end position="268"/>
    </location>
</feature>
<feature type="compositionally biased region" description="Pro residues" evidence="2">
    <location>
        <begin position="197"/>
        <end position="256"/>
    </location>
</feature>
<dbReference type="PANTHER" id="PTHR13354">
    <property type="entry name" value="ROUND SPERMATID BASIC PROTEIN 1"/>
    <property type="match status" value="1"/>
</dbReference>
<dbReference type="EMBL" id="AJVK01011726">
    <property type="status" value="NOT_ANNOTATED_CDS"/>
    <property type="molecule type" value="Genomic_DNA"/>
</dbReference>
<feature type="compositionally biased region" description="Gly residues" evidence="2">
    <location>
        <begin position="64"/>
        <end position="74"/>
    </location>
</feature>
<dbReference type="AlphaFoldDB" id="A0A1B0D5B4"/>
<dbReference type="VEuPathDB" id="VectorBase:PPAPM1_003427"/>
<keyword evidence="4" id="KW-1185">Reference proteome</keyword>
<proteinExistence type="inferred from homology"/>
<dbReference type="Proteomes" id="UP000092462">
    <property type="component" value="Unassembled WGS sequence"/>
</dbReference>
<feature type="compositionally biased region" description="Basic and acidic residues" evidence="2">
    <location>
        <begin position="42"/>
        <end position="63"/>
    </location>
</feature>
<accession>A0A1B0D5B4</accession>
<dbReference type="InterPro" id="IPR026306">
    <property type="entry name" value="RSBN1/Dpy-2/CEP530"/>
</dbReference>
<dbReference type="PANTHER" id="PTHR13354:SF11">
    <property type="entry name" value="LYSINE-SPECIFIC DEMETHYLASE 9"/>
    <property type="match status" value="1"/>
</dbReference>